<dbReference type="GO" id="GO:0097730">
    <property type="term" value="C:non-motile cilium"/>
    <property type="evidence" value="ECO:0007669"/>
    <property type="project" value="TreeGrafter"/>
</dbReference>
<protein>
    <recommendedName>
        <fullName evidence="1">Cilia- and flagella-associated protein 69 ARM repeats domain-containing protein</fullName>
    </recommendedName>
</protein>
<dbReference type="Pfam" id="PF21049">
    <property type="entry name" value="CFA69_ARM_rpt"/>
    <property type="match status" value="1"/>
</dbReference>
<dbReference type="GO" id="GO:1902093">
    <property type="term" value="P:positive regulation of flagellated sperm motility"/>
    <property type="evidence" value="ECO:0007669"/>
    <property type="project" value="TreeGrafter"/>
</dbReference>
<dbReference type="InterPro" id="IPR048732">
    <property type="entry name" value="CFA69"/>
</dbReference>
<evidence type="ECO:0000313" key="3">
    <source>
        <dbReference type="Proteomes" id="UP001162162"/>
    </source>
</evidence>
<dbReference type="Proteomes" id="UP001162162">
    <property type="component" value="Unassembled WGS sequence"/>
</dbReference>
<dbReference type="PANTHER" id="PTHR14716:SF0">
    <property type="entry name" value="CILIA- AND FLAGELLA-ASSOCIATED PROTEIN 69"/>
    <property type="match status" value="1"/>
</dbReference>
<keyword evidence="3" id="KW-1185">Reference proteome</keyword>
<evidence type="ECO:0000259" key="1">
    <source>
        <dbReference type="Pfam" id="PF21049"/>
    </source>
</evidence>
<dbReference type="InterPro" id="IPR048733">
    <property type="entry name" value="CFA69_ARM_dom"/>
</dbReference>
<dbReference type="PANTHER" id="PTHR14716">
    <property type="entry name" value="CILIA- AND FLAGELLA-ASSOCIATED PROTEIN 69"/>
    <property type="match status" value="1"/>
</dbReference>
<accession>A0AAV8YXQ7</accession>
<reference evidence="2" key="1">
    <citation type="journal article" date="2023" name="Insect Mol. Biol.">
        <title>Genome sequencing provides insights into the evolution of gene families encoding plant cell wall-degrading enzymes in longhorned beetles.</title>
        <authorList>
            <person name="Shin N.R."/>
            <person name="Okamura Y."/>
            <person name="Kirsch R."/>
            <person name="Pauchet Y."/>
        </authorList>
    </citation>
    <scope>NUCLEOTIDE SEQUENCE</scope>
    <source>
        <strain evidence="2">AMC_N1</strain>
    </source>
</reference>
<gene>
    <name evidence="2" type="ORF">NQ318_001383</name>
</gene>
<name>A0AAV8YXQ7_9CUCU</name>
<comment type="caution">
    <text evidence="2">The sequence shown here is derived from an EMBL/GenBank/DDBJ whole genome shotgun (WGS) entry which is preliminary data.</text>
</comment>
<dbReference type="GO" id="GO:0097225">
    <property type="term" value="C:sperm midpiece"/>
    <property type="evidence" value="ECO:0007669"/>
    <property type="project" value="TreeGrafter"/>
</dbReference>
<organism evidence="2 3">
    <name type="scientific">Aromia moschata</name>
    <dbReference type="NCBI Taxonomy" id="1265417"/>
    <lineage>
        <taxon>Eukaryota</taxon>
        <taxon>Metazoa</taxon>
        <taxon>Ecdysozoa</taxon>
        <taxon>Arthropoda</taxon>
        <taxon>Hexapoda</taxon>
        <taxon>Insecta</taxon>
        <taxon>Pterygota</taxon>
        <taxon>Neoptera</taxon>
        <taxon>Endopterygota</taxon>
        <taxon>Coleoptera</taxon>
        <taxon>Polyphaga</taxon>
        <taxon>Cucujiformia</taxon>
        <taxon>Chrysomeloidea</taxon>
        <taxon>Cerambycidae</taxon>
        <taxon>Cerambycinae</taxon>
        <taxon>Callichromatini</taxon>
        <taxon>Aromia</taxon>
    </lineage>
</organism>
<dbReference type="EMBL" id="JAPWTK010000037">
    <property type="protein sequence ID" value="KAJ8955553.1"/>
    <property type="molecule type" value="Genomic_DNA"/>
</dbReference>
<dbReference type="AlphaFoldDB" id="A0AAV8YXQ7"/>
<proteinExistence type="predicted"/>
<feature type="domain" description="Cilia- and flagella-associated protein 69 ARM repeats" evidence="1">
    <location>
        <begin position="45"/>
        <end position="260"/>
    </location>
</feature>
<evidence type="ECO:0000313" key="2">
    <source>
        <dbReference type="EMBL" id="KAJ8955553.1"/>
    </source>
</evidence>
<sequence>MENLKGCSSTGLIRSIISDSDSVRQRCLGLAFFALYKQSIEKSNAVIDITIEYMKQILHPELKQAAHDNRVIICVMDFVWEHIARSEKRSAEFVKKNGVFHMLDIIYKFSFPVQLVTLGALVDICEFGQCLPYIITWRQQGQKNITFLFREENKRLNVKSGPRGEIADVKYPLMGKEQWIQTFCRCIDVNGSPAMADLFISCRPKIYALLQMLNERYKEVVDLADEHYKCYGGELQAEDQVTMLLAENFLALKLGEAWLELKTDLDRIPVTLIPADSKMMTYLIDRAVKWSSYLQKFQKRHFTTRLRKK</sequence>